<protein>
    <submittedName>
        <fullName evidence="6">L,D-carboxypeptidase A</fullName>
    </submittedName>
</protein>
<dbReference type="EMBL" id="LR214939">
    <property type="protein sequence ID" value="VEU56132.1"/>
    <property type="molecule type" value="Genomic_DNA"/>
</dbReference>
<gene>
    <name evidence="6" type="ORF">NCTC10113_01016</name>
</gene>
<keyword evidence="6" id="KW-0645">Protease</keyword>
<dbReference type="InterPro" id="IPR040921">
    <property type="entry name" value="Peptidase_S66C"/>
</dbReference>
<dbReference type="Pfam" id="PF02016">
    <property type="entry name" value="Peptidase_S66"/>
    <property type="match status" value="1"/>
</dbReference>
<name>A0A448ZY05_METSV</name>
<evidence type="ECO:0000256" key="2">
    <source>
        <dbReference type="ARBA" id="ARBA00022801"/>
    </source>
</evidence>
<dbReference type="PANTHER" id="PTHR30237:SF4">
    <property type="entry name" value="LD-CARBOXYPEPTIDASE C-TERMINAL DOMAIN-CONTAINING PROTEIN"/>
    <property type="match status" value="1"/>
</dbReference>
<dbReference type="SUPFAM" id="SSF141986">
    <property type="entry name" value="LD-carboxypeptidase A C-terminal domain-like"/>
    <property type="match status" value="1"/>
</dbReference>
<accession>A0A448ZY05</accession>
<dbReference type="Pfam" id="PF17676">
    <property type="entry name" value="Peptidase_S66C"/>
    <property type="match status" value="1"/>
</dbReference>
<dbReference type="InterPro" id="IPR003507">
    <property type="entry name" value="S66_fam"/>
</dbReference>
<dbReference type="RefSeq" id="WP_024544005.1">
    <property type="nucleotide sequence ID" value="NZ_LR214938.2"/>
</dbReference>
<dbReference type="PANTHER" id="PTHR30237">
    <property type="entry name" value="MURAMOYLTETRAPEPTIDE CARBOXYPEPTIDASE"/>
    <property type="match status" value="1"/>
</dbReference>
<proteinExistence type="inferred from homology"/>
<dbReference type="CDD" id="cd07062">
    <property type="entry name" value="Peptidase_S66_mccF_like"/>
    <property type="match status" value="1"/>
</dbReference>
<comment type="similarity">
    <text evidence="1">Belongs to the peptidase S66 family.</text>
</comment>
<dbReference type="Gene3D" id="3.50.30.60">
    <property type="entry name" value="LD-carboxypeptidase A C-terminal domain-like"/>
    <property type="match status" value="1"/>
</dbReference>
<organism evidence="6">
    <name type="scientific">Metamycoplasma salivarium</name>
    <name type="common">Mycoplasma salivarium</name>
    <dbReference type="NCBI Taxonomy" id="2124"/>
    <lineage>
        <taxon>Bacteria</taxon>
        <taxon>Bacillati</taxon>
        <taxon>Mycoplasmatota</taxon>
        <taxon>Mycoplasmoidales</taxon>
        <taxon>Metamycoplasmataceae</taxon>
        <taxon>Metamycoplasma</taxon>
    </lineage>
</organism>
<reference evidence="6" key="1">
    <citation type="submission" date="2019-01" db="EMBL/GenBank/DDBJ databases">
        <authorList>
            <consortium name="Pathogen Informatics"/>
        </authorList>
    </citation>
    <scope>NUCLEOTIDE SEQUENCE [LARGE SCALE GENOMIC DNA]</scope>
    <source>
        <strain evidence="6">NCTC10113</strain>
    </source>
</reference>
<feature type="domain" description="LD-carboxypeptidase C-terminal" evidence="5">
    <location>
        <begin position="209"/>
        <end position="339"/>
    </location>
</feature>
<dbReference type="PIRSF" id="PIRSF028757">
    <property type="entry name" value="LD-carboxypeptidase"/>
    <property type="match status" value="1"/>
</dbReference>
<geneLocation type="plasmid" evidence="6">
    <name>2</name>
</geneLocation>
<dbReference type="InterPro" id="IPR029062">
    <property type="entry name" value="Class_I_gatase-like"/>
</dbReference>
<evidence type="ECO:0000256" key="1">
    <source>
        <dbReference type="ARBA" id="ARBA00010233"/>
    </source>
</evidence>
<evidence type="ECO:0000259" key="4">
    <source>
        <dbReference type="Pfam" id="PF02016"/>
    </source>
</evidence>
<dbReference type="InterPro" id="IPR027461">
    <property type="entry name" value="Carboxypeptidase_A_C_sf"/>
</dbReference>
<dbReference type="InterPro" id="IPR027478">
    <property type="entry name" value="LdcA_N"/>
</dbReference>
<dbReference type="AlphaFoldDB" id="A0A448ZY05"/>
<keyword evidence="6" id="KW-0121">Carboxypeptidase</keyword>
<keyword evidence="6" id="KW-0614">Plasmid</keyword>
<keyword evidence="2" id="KW-0378">Hydrolase</keyword>
<evidence type="ECO:0000256" key="3">
    <source>
        <dbReference type="PIRSR" id="PIRSR028757-1"/>
    </source>
</evidence>
<dbReference type="InterPro" id="IPR040449">
    <property type="entry name" value="Peptidase_S66_N"/>
</dbReference>
<evidence type="ECO:0000259" key="5">
    <source>
        <dbReference type="Pfam" id="PF17676"/>
    </source>
</evidence>
<evidence type="ECO:0000313" key="6">
    <source>
        <dbReference type="EMBL" id="VEU56132.1"/>
    </source>
</evidence>
<feature type="active site" description="Charge relay system" evidence="3">
    <location>
        <position position="257"/>
    </location>
</feature>
<feature type="domain" description="LD-carboxypeptidase N-terminal" evidence="4">
    <location>
        <begin position="10"/>
        <end position="134"/>
    </location>
</feature>
<feature type="active site" description="Nucleophile" evidence="3">
    <location>
        <position position="115"/>
    </location>
</feature>
<feature type="active site" description="Charge relay system" evidence="3">
    <location>
        <position position="324"/>
    </location>
</feature>
<sequence>MQKFEKGDEIAIVSLSSGILGEISKEQLNFGINAMKNLGFNPIFMPNSLKGIEFIKNNPEARANDLKESFYNPNIKGILCAIGGFDTYKILPYLFEDKKFLEFAKKNPKFFLGYSDTTINHMFFHKIGVDTYYGMNFIVDFCEQENQILPFTKQNIENLSNETNTLKIAHSNIWYEDRKDYSAKQNYVKRISHKDIKGFEFLRGKGIYKGKLLGGCLESLYSIICKEVQDEKQREIFEKYDIFPTELDWKNKILFIETAETKSNPNLYRKMIQSLKEKHVFNNIKAIIVGKPIDEIYYDEYKQILLDETKEFNLPIVYNLNFGHALPHIILPYNKELEINFDTKELVLTNGLFG</sequence>
<dbReference type="Gene3D" id="3.40.50.10740">
    <property type="entry name" value="Class I glutamine amidotransferase-like"/>
    <property type="match status" value="1"/>
</dbReference>
<dbReference type="GO" id="GO:0004180">
    <property type="term" value="F:carboxypeptidase activity"/>
    <property type="evidence" value="ECO:0007669"/>
    <property type="project" value="UniProtKB-KW"/>
</dbReference>
<dbReference type="SUPFAM" id="SSF52317">
    <property type="entry name" value="Class I glutamine amidotransferase-like"/>
    <property type="match status" value="1"/>
</dbReference>